<name>A0A183NPA9_9TREM</name>
<protein>
    <submittedName>
        <fullName evidence="1">Uncharacterized protein</fullName>
    </submittedName>
</protein>
<dbReference type="Proteomes" id="UP000269396">
    <property type="component" value="Unassembled WGS sequence"/>
</dbReference>
<keyword evidence="2" id="KW-1185">Reference proteome</keyword>
<accession>A0A183NPA9</accession>
<evidence type="ECO:0000313" key="1">
    <source>
        <dbReference type="EMBL" id="VDP00959.1"/>
    </source>
</evidence>
<dbReference type="EMBL" id="UZAL01008853">
    <property type="protein sequence ID" value="VDP00959.1"/>
    <property type="molecule type" value="Genomic_DNA"/>
</dbReference>
<gene>
    <name evidence="1" type="ORF">SMTD_LOCUS3944</name>
</gene>
<dbReference type="AlphaFoldDB" id="A0A183NPA9"/>
<proteinExistence type="predicted"/>
<organism evidence="1 2">
    <name type="scientific">Schistosoma mattheei</name>
    <dbReference type="NCBI Taxonomy" id="31246"/>
    <lineage>
        <taxon>Eukaryota</taxon>
        <taxon>Metazoa</taxon>
        <taxon>Spiralia</taxon>
        <taxon>Lophotrochozoa</taxon>
        <taxon>Platyhelminthes</taxon>
        <taxon>Trematoda</taxon>
        <taxon>Digenea</taxon>
        <taxon>Strigeidida</taxon>
        <taxon>Schistosomatoidea</taxon>
        <taxon>Schistosomatidae</taxon>
        <taxon>Schistosoma</taxon>
    </lineage>
</organism>
<evidence type="ECO:0000313" key="2">
    <source>
        <dbReference type="Proteomes" id="UP000269396"/>
    </source>
</evidence>
<reference evidence="1 2" key="1">
    <citation type="submission" date="2018-11" db="EMBL/GenBank/DDBJ databases">
        <authorList>
            <consortium name="Pathogen Informatics"/>
        </authorList>
    </citation>
    <scope>NUCLEOTIDE SEQUENCE [LARGE SCALE GENOMIC DNA]</scope>
    <source>
        <strain>Denwood</strain>
        <strain evidence="2">Zambia</strain>
    </source>
</reference>
<sequence length="52" mass="6198">MASLIISTVTSANRERRRFRPTILLLCVWASQFTDDNRLPIRTPWKSYCWAR</sequence>